<feature type="coiled-coil region" evidence="12">
    <location>
        <begin position="812"/>
        <end position="888"/>
    </location>
</feature>
<dbReference type="Gene3D" id="1.10.287.1490">
    <property type="match status" value="1"/>
</dbReference>
<evidence type="ECO:0000256" key="7">
    <source>
        <dbReference type="ARBA" id="ARBA00022840"/>
    </source>
</evidence>
<evidence type="ECO:0000256" key="4">
    <source>
        <dbReference type="ARBA" id="ARBA00022454"/>
    </source>
</evidence>
<evidence type="ECO:0000256" key="11">
    <source>
        <dbReference type="ARBA" id="ARBA00023242"/>
    </source>
</evidence>
<organism evidence="15 16">
    <name type="scientific">Sordaria macrospora</name>
    <dbReference type="NCBI Taxonomy" id="5147"/>
    <lineage>
        <taxon>Eukaryota</taxon>
        <taxon>Fungi</taxon>
        <taxon>Dikarya</taxon>
        <taxon>Ascomycota</taxon>
        <taxon>Pezizomycotina</taxon>
        <taxon>Sordariomycetes</taxon>
        <taxon>Sordariomycetidae</taxon>
        <taxon>Sordariales</taxon>
        <taxon>Sordariaceae</taxon>
        <taxon>Sordaria</taxon>
    </lineage>
</organism>
<evidence type="ECO:0000256" key="9">
    <source>
        <dbReference type="ARBA" id="ARBA00023172"/>
    </source>
</evidence>
<dbReference type="GO" id="GO:0005524">
    <property type="term" value="F:ATP binding"/>
    <property type="evidence" value="ECO:0007669"/>
    <property type="project" value="UniProtKB-KW"/>
</dbReference>
<keyword evidence="4" id="KW-0158">Chromosome</keyword>
<dbReference type="Proteomes" id="UP000433876">
    <property type="component" value="Unassembled WGS sequence"/>
</dbReference>
<dbReference type="SUPFAM" id="SSF52540">
    <property type="entry name" value="P-loop containing nucleoside triphosphate hydrolases"/>
    <property type="match status" value="1"/>
</dbReference>
<comment type="similarity">
    <text evidence="3">Belongs to the SMC family. SMC6 subfamily.</text>
</comment>
<evidence type="ECO:0000256" key="1">
    <source>
        <dbReference type="ARBA" id="ARBA00004123"/>
    </source>
</evidence>
<proteinExistence type="inferred from homology"/>
<keyword evidence="10" id="KW-0234">DNA repair</keyword>
<dbReference type="GO" id="GO:0030915">
    <property type="term" value="C:Smc5-Smc6 complex"/>
    <property type="evidence" value="ECO:0007669"/>
    <property type="project" value="TreeGrafter"/>
</dbReference>
<dbReference type="GO" id="GO:0003684">
    <property type="term" value="F:damaged DNA binding"/>
    <property type="evidence" value="ECO:0007669"/>
    <property type="project" value="TreeGrafter"/>
</dbReference>
<evidence type="ECO:0000256" key="12">
    <source>
        <dbReference type="SAM" id="Coils"/>
    </source>
</evidence>
<feature type="coiled-coil region" evidence="12">
    <location>
        <begin position="290"/>
        <end position="324"/>
    </location>
</feature>
<evidence type="ECO:0000256" key="6">
    <source>
        <dbReference type="ARBA" id="ARBA00022763"/>
    </source>
</evidence>
<evidence type="ECO:0000313" key="16">
    <source>
        <dbReference type="Proteomes" id="UP000433876"/>
    </source>
</evidence>
<dbReference type="GO" id="GO:0000724">
    <property type="term" value="P:double-strand break repair via homologous recombination"/>
    <property type="evidence" value="ECO:0007669"/>
    <property type="project" value="TreeGrafter"/>
</dbReference>
<name>A0A8S8ZMQ0_SORMA</name>
<feature type="coiled-coil region" evidence="12">
    <location>
        <begin position="949"/>
        <end position="1001"/>
    </location>
</feature>
<dbReference type="PANTHER" id="PTHR19306:SF6">
    <property type="entry name" value="STRUCTURAL MAINTENANCE OF CHROMOSOMES PROTEIN 6"/>
    <property type="match status" value="1"/>
</dbReference>
<dbReference type="VEuPathDB" id="FungiDB:SMAC_08292"/>
<dbReference type="GO" id="GO:0035861">
    <property type="term" value="C:site of double-strand break"/>
    <property type="evidence" value="ECO:0007669"/>
    <property type="project" value="TreeGrafter"/>
</dbReference>
<dbReference type="GO" id="GO:0005634">
    <property type="term" value="C:nucleus"/>
    <property type="evidence" value="ECO:0007669"/>
    <property type="project" value="UniProtKB-SubCell"/>
</dbReference>
<reference evidence="15 16" key="1">
    <citation type="submission" date="2017-07" db="EMBL/GenBank/DDBJ databases">
        <title>Genome sequence of the Sordaria macrospora wild type strain R19027.</title>
        <authorList>
            <person name="Nowrousian M."/>
            <person name="Teichert I."/>
            <person name="Kueck U."/>
        </authorList>
    </citation>
    <scope>NUCLEOTIDE SEQUENCE [LARGE SCALE GENOMIC DNA]</scope>
    <source>
        <strain evidence="15 16">R19027</strain>
        <tissue evidence="15">Mycelium</tissue>
    </source>
</reference>
<dbReference type="OMA" id="FMCHRSL"/>
<keyword evidence="7" id="KW-0067">ATP-binding</keyword>
<sequence>MSARTLLDGEGSAESSRKRQRPAPTSDDSEEEIASRRSANQAKKARVATARHATPADDDDADGDDGRGPASPDSPPKTQYELMRDNNFEHLQYQDVDDQRATQRLRFKPTRLGDNVVADNGILQSITCINFMCHTRLHCELGPLLNFIVGENGSGKSAILTAITLCLGGKASSTNRGGSLKSFVKEGTEKSVLIVKIKNEGQDAYRHDVYGDSISVERHFSKSGSSSFKVKTATGQIVSNKKSEVEEIVEYYALQVDNPLNVLSQDNARQFLNSSTKQQKYKFFIEGVQLQQLDTDYRILAENLETLESKVPDHEERVKAAAEDLKRAKSFKDAIDGNRKLRAKMTQLRGQMCWLQVAEKEAALTNANEKIVDVENNIAKADRARNEKQVQVDGVDEKIREFEQRLEEAIQRKNELQDQVDEKRTKAQAIRDELAQIQADERAAHQNLRSATTAVKDFEEKVAAEERRLEEATGEAILSKNRELEQAKGHVTNIENDISNAKEREKELLNQVDETKKARDAKAVECSNKRDEITVAEQALRTSERDQGSIYAGYERKVPELLQMIERETRFQNKPVGPLGAYVQLLKPEWSSILEKTFGNILNAFIVQSMAEQKLLQSFMNRLDIRGCPVLIGNRHPLNTDGKEPDPSFDTILRVLKIDNMLVRDQLIINQMIEQVILIPERTKAEDVMFSGARPRNVKACLSFHDRKRDEGLRLVVNGSGGFSTSPVQPQRNRLPRMKADVGSRVAYQKETLRHLEQEYSVLDREHRRLQQEVQKITSELTKIQRDKKAFDSKLRQARVQVEQVQYELDTYEGGDNHLRGLKAELAEAKEKLEACGLQYGNLRLRKDEKNRLSLEAQGQLTEIKTEFEKREKEANKLQARKTQLEEVRKINLTELNEAHSSFDLFKEERKLLETERETAVAAVVSITKQVVELLECEDRVHVDPTVKYEHLEKQYEKIQEQLEKERRSRGMSDEEVLANLARAKETYDEAKKTLESSKTLNSGIRRTLTLRLEKWRKFQRYISSQSRANFIYLLSERGFRGKLLLDHAKKALDLVVEPDKTEKRAAGRNTKTLSGGEKSFSSICLLLSIWEAMGSPLRCLDEFDVFMDNVNRAISTNMLITAARRSVNRQYIFITPNAIEGRNTLDKDVKIIRNNVTGANGAAMGSPYGFQVGVGLDAIGEAARPEQRSLLQAAAHAR</sequence>
<feature type="domain" description="RecF/RecN/SMC N-terminal" evidence="14">
    <location>
        <begin position="123"/>
        <end position="1138"/>
    </location>
</feature>
<evidence type="ECO:0000256" key="3">
    <source>
        <dbReference type="ARBA" id="ARBA00006793"/>
    </source>
</evidence>
<accession>A0A8S8ZMQ0</accession>
<evidence type="ECO:0000256" key="10">
    <source>
        <dbReference type="ARBA" id="ARBA00023204"/>
    </source>
</evidence>
<dbReference type="InterPro" id="IPR003395">
    <property type="entry name" value="RecF/RecN/SMC_N"/>
</dbReference>
<dbReference type="PANTHER" id="PTHR19306">
    <property type="entry name" value="STRUCTURAL MAINTENANCE OF CHROMOSOMES 5,6 SMC5, SMC6"/>
    <property type="match status" value="1"/>
</dbReference>
<feature type="coiled-coil region" evidence="12">
    <location>
        <begin position="357"/>
        <end position="518"/>
    </location>
</feature>
<dbReference type="EMBL" id="NMPR01000094">
    <property type="protein sequence ID" value="KAA8630769.1"/>
    <property type="molecule type" value="Genomic_DNA"/>
</dbReference>
<comment type="caution">
    <text evidence="15">The sequence shown here is derived from an EMBL/GenBank/DDBJ whole genome shotgun (WGS) entry which is preliminary data.</text>
</comment>
<feature type="coiled-coil region" evidence="12">
    <location>
        <begin position="753"/>
        <end position="787"/>
    </location>
</feature>
<evidence type="ECO:0000256" key="5">
    <source>
        <dbReference type="ARBA" id="ARBA00022741"/>
    </source>
</evidence>
<dbReference type="InterPro" id="IPR027417">
    <property type="entry name" value="P-loop_NTPase"/>
</dbReference>
<dbReference type="Gene3D" id="3.40.50.300">
    <property type="entry name" value="P-loop containing nucleotide triphosphate hydrolases"/>
    <property type="match status" value="2"/>
</dbReference>
<keyword evidence="9" id="KW-0233">DNA recombination</keyword>
<evidence type="ECO:0000256" key="13">
    <source>
        <dbReference type="SAM" id="MobiDB-lite"/>
    </source>
</evidence>
<dbReference type="Pfam" id="PF02463">
    <property type="entry name" value="SMC_N"/>
    <property type="match status" value="1"/>
</dbReference>
<gene>
    <name evidence="15" type="ORF">SMACR_08292</name>
</gene>
<comment type="subcellular location">
    <subcellularLocation>
        <location evidence="2">Chromosome</location>
    </subcellularLocation>
    <subcellularLocation>
        <location evidence="1">Nucleus</location>
    </subcellularLocation>
</comment>
<keyword evidence="6" id="KW-0227">DNA damage</keyword>
<evidence type="ECO:0000256" key="8">
    <source>
        <dbReference type="ARBA" id="ARBA00023054"/>
    </source>
</evidence>
<dbReference type="AlphaFoldDB" id="A0A8S8ZMQ0"/>
<evidence type="ECO:0000256" key="2">
    <source>
        <dbReference type="ARBA" id="ARBA00004286"/>
    </source>
</evidence>
<protein>
    <recommendedName>
        <fullName evidence="14">RecF/RecN/SMC N-terminal domain-containing protein</fullName>
    </recommendedName>
</protein>
<keyword evidence="5" id="KW-0547">Nucleotide-binding</keyword>
<evidence type="ECO:0000259" key="14">
    <source>
        <dbReference type="Pfam" id="PF02463"/>
    </source>
</evidence>
<feature type="region of interest" description="Disordered" evidence="13">
    <location>
        <begin position="1"/>
        <end position="79"/>
    </location>
</feature>
<evidence type="ECO:0000313" key="15">
    <source>
        <dbReference type="EMBL" id="KAA8630769.1"/>
    </source>
</evidence>
<dbReference type="GO" id="GO:0003697">
    <property type="term" value="F:single-stranded DNA binding"/>
    <property type="evidence" value="ECO:0007669"/>
    <property type="project" value="TreeGrafter"/>
</dbReference>
<keyword evidence="8 12" id="KW-0175">Coiled coil</keyword>
<keyword evidence="11" id="KW-0539">Nucleus</keyword>
<dbReference type="SUPFAM" id="SSF57997">
    <property type="entry name" value="Tropomyosin"/>
    <property type="match status" value="1"/>
</dbReference>